<dbReference type="PANTHER" id="PTHR43228">
    <property type="entry name" value="TWO-COMPONENT RESPONSE REGULATOR"/>
    <property type="match status" value="1"/>
</dbReference>
<dbReference type="SMART" id="SM00028">
    <property type="entry name" value="TPR"/>
    <property type="match status" value="4"/>
</dbReference>
<dbReference type="InterPro" id="IPR052048">
    <property type="entry name" value="ST_Response_Regulator"/>
</dbReference>
<evidence type="ECO:0000313" key="3">
    <source>
        <dbReference type="EMBL" id="NDP49095.1"/>
    </source>
</evidence>
<keyword evidence="1" id="KW-0597">Phosphoprotein</keyword>
<dbReference type="GO" id="GO:0000160">
    <property type="term" value="P:phosphorelay signal transduction system"/>
    <property type="evidence" value="ECO:0007669"/>
    <property type="project" value="InterPro"/>
</dbReference>
<name>A0A7C9P916_9PROT</name>
<dbReference type="PANTHER" id="PTHR43228:SF1">
    <property type="entry name" value="TWO-COMPONENT RESPONSE REGULATOR ARR22"/>
    <property type="match status" value="1"/>
</dbReference>
<dbReference type="CDD" id="cd17589">
    <property type="entry name" value="REC_TPR"/>
    <property type="match status" value="1"/>
</dbReference>
<organism evidence="3 4">
    <name type="scientific">Sulfuriferula multivorans</name>
    <dbReference type="NCBI Taxonomy" id="1559896"/>
    <lineage>
        <taxon>Bacteria</taxon>
        <taxon>Pseudomonadati</taxon>
        <taxon>Pseudomonadota</taxon>
        <taxon>Betaproteobacteria</taxon>
        <taxon>Nitrosomonadales</taxon>
        <taxon>Sulfuricellaceae</taxon>
        <taxon>Sulfuriferula</taxon>
    </lineage>
</organism>
<evidence type="ECO:0000259" key="2">
    <source>
        <dbReference type="PROSITE" id="PS50110"/>
    </source>
</evidence>
<dbReference type="EMBL" id="JAAFGW010000208">
    <property type="protein sequence ID" value="NDP49095.1"/>
    <property type="molecule type" value="Genomic_DNA"/>
</dbReference>
<dbReference type="SUPFAM" id="SSF48452">
    <property type="entry name" value="TPR-like"/>
    <property type="match status" value="2"/>
</dbReference>
<dbReference type="GO" id="GO:0042802">
    <property type="term" value="F:identical protein binding"/>
    <property type="evidence" value="ECO:0007669"/>
    <property type="project" value="InterPro"/>
</dbReference>
<feature type="modified residue" description="4-aspartylphosphate" evidence="1">
    <location>
        <position position="69"/>
    </location>
</feature>
<dbReference type="SUPFAM" id="SSF52172">
    <property type="entry name" value="CheY-like"/>
    <property type="match status" value="1"/>
</dbReference>
<dbReference type="Gene3D" id="3.40.50.2300">
    <property type="match status" value="1"/>
</dbReference>
<dbReference type="PROSITE" id="PS50110">
    <property type="entry name" value="RESPONSE_REGULATORY"/>
    <property type="match status" value="1"/>
</dbReference>
<feature type="domain" description="Response regulatory" evidence="2">
    <location>
        <begin position="19"/>
        <end position="138"/>
    </location>
</feature>
<proteinExistence type="predicted"/>
<dbReference type="AlphaFoldDB" id="A0A7C9P916"/>
<dbReference type="InterPro" id="IPR011990">
    <property type="entry name" value="TPR-like_helical_dom_sf"/>
</dbReference>
<accession>A0A7C9P916</accession>
<dbReference type="InterPro" id="IPR019734">
    <property type="entry name" value="TPR_rpt"/>
</dbReference>
<dbReference type="Gene3D" id="1.25.40.10">
    <property type="entry name" value="Tetratricopeptide repeat domain"/>
    <property type="match status" value="3"/>
</dbReference>
<dbReference type="InterPro" id="IPR001789">
    <property type="entry name" value="Sig_transdc_resp-reg_receiver"/>
</dbReference>
<dbReference type="Pfam" id="PF13432">
    <property type="entry name" value="TPR_16"/>
    <property type="match status" value="1"/>
</dbReference>
<dbReference type="InterPro" id="IPR011717">
    <property type="entry name" value="TPR-4"/>
</dbReference>
<sequence>MSFPSAHNKVDSIDYAALRALVVDDYPGIRSALRLTLSNFGVTKVQLVSNAAEAIYQVKQGHFDFILCDFNLGDGRDGQQLLEELRHSQLISVKTVFMMVTAESYYEKVAATAELAPDDYMIKPFSAELLQGRLDGILLKKRAFKEVYRHYLAQNLEAAITACNQLVLDKPKYVVDALRFKGELLVTLGRFEEAEALYQQVIKMRAIPWARLGLARAFHLQKKDDAAEEELRDVLDKAPEMVAAYDLLSDVCLSKKDLSGAQTALQQGVAISGKTVRRQQKLGEIAHANGDLDTASVAFSNALEKGRHSIFITPSDFGNLCRVQLEQGDLDGAATTLKRNKSTLQSSPEGKLVTAVTQSMVHTQTGKLEEAVKALDTAAELRAAGTRGDAQMMLDLAGTCMASGRFDEADGIVAEVAKNAHDSEALLAKARKIYDAAGRSDVGTGVLASATTGVRQLNNEGVVLAQRGDYKNAVDKLMTACSEAPYNPRIMMNAVWVILKYIDQVGMDETMIEAARGHLAEAERQAPGHGRLSGLRLQLKEVETRFGVNRASSA</sequence>
<protein>
    <submittedName>
        <fullName evidence="3">Response regulator</fullName>
    </submittedName>
</protein>
<dbReference type="SMART" id="SM00448">
    <property type="entry name" value="REC"/>
    <property type="match status" value="1"/>
</dbReference>
<dbReference type="Proteomes" id="UP000483432">
    <property type="component" value="Unassembled WGS sequence"/>
</dbReference>
<dbReference type="InterPro" id="IPR011006">
    <property type="entry name" value="CheY-like_superfamily"/>
</dbReference>
<gene>
    <name evidence="3" type="ORF">GZ085_12055</name>
</gene>
<dbReference type="Pfam" id="PF00072">
    <property type="entry name" value="Response_reg"/>
    <property type="match status" value="1"/>
</dbReference>
<reference evidence="3 4" key="1">
    <citation type="submission" date="2019-09" db="EMBL/GenBank/DDBJ databases">
        <title>H2 Metabolism Revealed by Metagenomic Analysis in Subglacial Sediment of East Antarctica.</title>
        <authorList>
            <person name="Yang Z."/>
            <person name="Zhang Y."/>
            <person name="Lv Y."/>
            <person name="Yan W."/>
            <person name="Xiao X."/>
            <person name="Sun B."/>
            <person name="Ma H."/>
        </authorList>
    </citation>
    <scope>NUCLEOTIDE SEQUENCE [LARGE SCALE GENOMIC DNA]</scope>
    <source>
        <strain evidence="3">Bin2_2</strain>
    </source>
</reference>
<evidence type="ECO:0000256" key="1">
    <source>
        <dbReference type="PROSITE-ProRule" id="PRU00169"/>
    </source>
</evidence>
<comment type="caution">
    <text evidence="3">The sequence shown here is derived from an EMBL/GenBank/DDBJ whole genome shotgun (WGS) entry which is preliminary data.</text>
</comment>
<evidence type="ECO:0000313" key="4">
    <source>
        <dbReference type="Proteomes" id="UP000483432"/>
    </source>
</evidence>
<dbReference type="Pfam" id="PF07721">
    <property type="entry name" value="TPR_4"/>
    <property type="match status" value="1"/>
</dbReference>